<comment type="caution">
    <text evidence="1">The sequence shown here is derived from an EMBL/GenBank/DDBJ whole genome shotgun (WGS) entry which is preliminary data.</text>
</comment>
<feature type="non-terminal residue" evidence="1">
    <location>
        <position position="61"/>
    </location>
</feature>
<name>A0A0F8ZY28_9ZZZZ</name>
<proteinExistence type="predicted"/>
<accession>A0A0F8ZY28</accession>
<reference evidence="1" key="1">
    <citation type="journal article" date="2015" name="Nature">
        <title>Complex archaea that bridge the gap between prokaryotes and eukaryotes.</title>
        <authorList>
            <person name="Spang A."/>
            <person name="Saw J.H."/>
            <person name="Jorgensen S.L."/>
            <person name="Zaremba-Niedzwiedzka K."/>
            <person name="Martijn J."/>
            <person name="Lind A.E."/>
            <person name="van Eijk R."/>
            <person name="Schleper C."/>
            <person name="Guy L."/>
            <person name="Ettema T.J."/>
        </authorList>
    </citation>
    <scope>NUCLEOTIDE SEQUENCE</scope>
</reference>
<gene>
    <name evidence="1" type="ORF">LCGC14_2915130</name>
</gene>
<protein>
    <submittedName>
        <fullName evidence="1">Uncharacterized protein</fullName>
    </submittedName>
</protein>
<evidence type="ECO:0000313" key="1">
    <source>
        <dbReference type="EMBL" id="KKK71314.1"/>
    </source>
</evidence>
<sequence>MTDEAYELTFEGFLEVYDFAYGRKSKLDDLEVGTVAVAACMALNQLNADADLTDLEIGKMD</sequence>
<dbReference type="AlphaFoldDB" id="A0A0F8ZY28"/>
<dbReference type="EMBL" id="LAZR01057795">
    <property type="protein sequence ID" value="KKK71314.1"/>
    <property type="molecule type" value="Genomic_DNA"/>
</dbReference>
<organism evidence="1">
    <name type="scientific">marine sediment metagenome</name>
    <dbReference type="NCBI Taxonomy" id="412755"/>
    <lineage>
        <taxon>unclassified sequences</taxon>
        <taxon>metagenomes</taxon>
        <taxon>ecological metagenomes</taxon>
    </lineage>
</organism>